<evidence type="ECO:0000256" key="8">
    <source>
        <dbReference type="SAM" id="SignalP"/>
    </source>
</evidence>
<comment type="similarity">
    <text evidence="2">Belongs to the DEFL family.</text>
</comment>
<keyword evidence="6 8" id="KW-0732">Signal</keyword>
<accession>A0A3B5YR39</accession>
<dbReference type="PANTHER" id="PTHR34453:SF3">
    <property type="entry name" value="DEFENSIN-LIKE (DEFL) FAMILY PROTEIN-RELATED"/>
    <property type="match status" value="1"/>
</dbReference>
<evidence type="ECO:0000256" key="7">
    <source>
        <dbReference type="ARBA" id="ARBA00022821"/>
    </source>
</evidence>
<dbReference type="Gramene" id="TraesCS1B03G0109600.1">
    <property type="protein sequence ID" value="TraesCS1B03G0109600.1.CDS"/>
    <property type="gene ID" value="TraesCS1B03G0109600"/>
</dbReference>
<evidence type="ECO:0000313" key="10">
    <source>
        <dbReference type="Proteomes" id="UP000019116"/>
    </source>
</evidence>
<dbReference type="Gramene" id="TraesWEE_scaffold_027533_01G000100.1">
    <property type="protein sequence ID" value="TraesWEE_scaffold_027533_01G000100.1"/>
    <property type="gene ID" value="TraesWEE_scaffold_027533_01G000100"/>
</dbReference>
<evidence type="ECO:0008006" key="11">
    <source>
        <dbReference type="Google" id="ProtNLM"/>
    </source>
</evidence>
<dbReference type="Proteomes" id="UP000019116">
    <property type="component" value="Chromosome 1B"/>
</dbReference>
<dbReference type="Gramene" id="TraesCLE_scaffold_078932_01G000100.1">
    <property type="protein sequence ID" value="TraesCLE_scaffold_078932_01G000100.1"/>
    <property type="gene ID" value="TraesCLE_scaffold_078932_01G000100"/>
</dbReference>
<protein>
    <recommendedName>
        <fullName evidence="11">Knottin scorpion toxin-like domain-containing protein</fullName>
    </recommendedName>
</protein>
<evidence type="ECO:0000313" key="9">
    <source>
        <dbReference type="EnsemblPlants" id="TraesCS1B02G049000.1"/>
    </source>
</evidence>
<keyword evidence="10" id="KW-1185">Reference proteome</keyword>
<dbReference type="PANTHER" id="PTHR34453">
    <property type="entry name" value="DEFENSIN-LIKE (DEFL) FAMILY PROTEIN-RELATED"/>
    <property type="match status" value="1"/>
</dbReference>
<comment type="subcellular location">
    <subcellularLocation>
        <location evidence="1">Secreted</location>
    </subcellularLocation>
</comment>
<reference evidence="9" key="2">
    <citation type="submission" date="2018-10" db="UniProtKB">
        <authorList>
            <consortium name="EnsemblPlants"/>
        </authorList>
    </citation>
    <scope>IDENTIFICATION</scope>
</reference>
<dbReference type="OMA" id="CKKENHL"/>
<feature type="signal peptide" evidence="8">
    <location>
        <begin position="1"/>
        <end position="22"/>
    </location>
</feature>
<dbReference type="EnsemblPlants" id="TraesCS1B02G049000.1">
    <property type="protein sequence ID" value="TraesCS1B02G049000.1"/>
    <property type="gene ID" value="TraesCS1B02G049000"/>
</dbReference>
<dbReference type="Pfam" id="PF10868">
    <property type="entry name" value="Defensin_like"/>
    <property type="match status" value="1"/>
</dbReference>
<keyword evidence="7" id="KW-0611">Plant defense</keyword>
<evidence type="ECO:0000256" key="1">
    <source>
        <dbReference type="ARBA" id="ARBA00004613"/>
    </source>
</evidence>
<reference evidence="9" key="1">
    <citation type="submission" date="2018-08" db="EMBL/GenBank/DDBJ databases">
        <authorList>
            <person name="Rossello M."/>
        </authorList>
    </citation>
    <scope>NUCLEOTIDE SEQUENCE [LARGE SCALE GENOMIC DNA]</scope>
    <source>
        <strain evidence="9">cv. Chinese Spring</strain>
    </source>
</reference>
<name>A0A3B5YR39_WHEAT</name>
<evidence type="ECO:0000256" key="2">
    <source>
        <dbReference type="ARBA" id="ARBA00006722"/>
    </source>
</evidence>
<dbReference type="GO" id="GO:0050832">
    <property type="term" value="P:defense response to fungus"/>
    <property type="evidence" value="ECO:0007669"/>
    <property type="project" value="UniProtKB-KW"/>
</dbReference>
<feature type="chain" id="PRO_5043169971" description="Knottin scorpion toxin-like domain-containing protein" evidence="8">
    <location>
        <begin position="23"/>
        <end position="79"/>
    </location>
</feature>
<dbReference type="GO" id="GO:0031640">
    <property type="term" value="P:killing of cells of another organism"/>
    <property type="evidence" value="ECO:0007669"/>
    <property type="project" value="UniProtKB-KW"/>
</dbReference>
<dbReference type="OrthoDB" id="1855918at2759"/>
<dbReference type="Gramene" id="TraesRN1B0100094400.1">
    <property type="protein sequence ID" value="TraesRN1B0100094400.1"/>
    <property type="gene ID" value="TraesRN1B0100094400"/>
</dbReference>
<sequence length="79" mass="8499">MARVTALVALVVLGSLVASATSSEELHCCTDHHSWGNGLKNIGCKLPEQNGECNAWCQSGCRGGECKMRDGLHFCHCYC</sequence>
<evidence type="ECO:0000256" key="5">
    <source>
        <dbReference type="ARBA" id="ARBA00022577"/>
    </source>
</evidence>
<dbReference type="AlphaFoldDB" id="A0A3B5YR39"/>
<dbReference type="GO" id="GO:0005576">
    <property type="term" value="C:extracellular region"/>
    <property type="evidence" value="ECO:0007669"/>
    <property type="project" value="UniProtKB-SubCell"/>
</dbReference>
<evidence type="ECO:0000256" key="6">
    <source>
        <dbReference type="ARBA" id="ARBA00022729"/>
    </source>
</evidence>
<dbReference type="InterPro" id="IPR022618">
    <property type="entry name" value="Defensin-like_20-28"/>
</dbReference>
<keyword evidence="5" id="KW-0295">Fungicide</keyword>
<organism evidence="9">
    <name type="scientific">Triticum aestivum</name>
    <name type="common">Wheat</name>
    <dbReference type="NCBI Taxonomy" id="4565"/>
    <lineage>
        <taxon>Eukaryota</taxon>
        <taxon>Viridiplantae</taxon>
        <taxon>Streptophyta</taxon>
        <taxon>Embryophyta</taxon>
        <taxon>Tracheophyta</taxon>
        <taxon>Spermatophyta</taxon>
        <taxon>Magnoliopsida</taxon>
        <taxon>Liliopsida</taxon>
        <taxon>Poales</taxon>
        <taxon>Poaceae</taxon>
        <taxon>BOP clade</taxon>
        <taxon>Pooideae</taxon>
        <taxon>Triticodae</taxon>
        <taxon>Triticeae</taxon>
        <taxon>Triticinae</taxon>
        <taxon>Triticum</taxon>
    </lineage>
</organism>
<dbReference type="Gramene" id="TraesROB_scaffold_016281_01G000100.1">
    <property type="protein sequence ID" value="TraesROB_scaffold_016281_01G000100.1"/>
    <property type="gene ID" value="TraesROB_scaffold_016281_01G000100"/>
</dbReference>
<proteinExistence type="inferred from homology"/>
<dbReference type="Gramene" id="TraesPARA_EIv1.0_0114810.1">
    <property type="protein sequence ID" value="TraesPARA_EIv1.0_0114810.1.CDS"/>
    <property type="gene ID" value="TraesPARA_EIv1.0_0114810"/>
</dbReference>
<evidence type="ECO:0000256" key="3">
    <source>
        <dbReference type="ARBA" id="ARBA00022525"/>
    </source>
</evidence>
<dbReference type="Gramene" id="TraesCAD_scaffold_016491_01G000100.1">
    <property type="protein sequence ID" value="TraesCAD_scaffold_016491_01G000100.1"/>
    <property type="gene ID" value="TraesCAD_scaffold_016491_01G000100"/>
</dbReference>
<dbReference type="Gramene" id="TraesCS1B02G049000.1">
    <property type="protein sequence ID" value="TraesCS1B02G049000.1"/>
    <property type="gene ID" value="TraesCS1B02G049000"/>
</dbReference>
<keyword evidence="4" id="KW-0929">Antimicrobial</keyword>
<keyword evidence="3" id="KW-0964">Secreted</keyword>
<evidence type="ECO:0000256" key="4">
    <source>
        <dbReference type="ARBA" id="ARBA00022529"/>
    </source>
</evidence>